<keyword evidence="2 4" id="KW-0802">TPR repeat</keyword>
<evidence type="ECO:0000313" key="7">
    <source>
        <dbReference type="Proteomes" id="UP000007797"/>
    </source>
</evidence>
<evidence type="ECO:0000256" key="2">
    <source>
        <dbReference type="ARBA" id="ARBA00022803"/>
    </source>
</evidence>
<dbReference type="Proteomes" id="UP000007797">
    <property type="component" value="Unassembled WGS sequence"/>
</dbReference>
<dbReference type="Pfam" id="PF13181">
    <property type="entry name" value="TPR_8"/>
    <property type="match status" value="1"/>
</dbReference>
<dbReference type="InterPro" id="IPR042282">
    <property type="entry name" value="FKBP6/shu"/>
</dbReference>
<dbReference type="Pfam" id="PF00254">
    <property type="entry name" value="FKBP_C"/>
    <property type="match status" value="1"/>
</dbReference>
<dbReference type="InterPro" id="IPR046357">
    <property type="entry name" value="PPIase_dom_sf"/>
</dbReference>
<dbReference type="PANTHER" id="PTHR46674:SF1">
    <property type="entry name" value="INACTIVE PEPTIDYL-PROLYL CIS-TRANS ISOMERASE FKBP6"/>
    <property type="match status" value="1"/>
</dbReference>
<dbReference type="KEGG" id="dfa:DFA_05729"/>
<keyword evidence="1" id="KW-0677">Repeat</keyword>
<dbReference type="OrthoDB" id="1902587at2759"/>
<proteinExistence type="predicted"/>
<evidence type="ECO:0000259" key="5">
    <source>
        <dbReference type="PROSITE" id="PS50059"/>
    </source>
</evidence>
<evidence type="ECO:0000256" key="1">
    <source>
        <dbReference type="ARBA" id="ARBA00022737"/>
    </source>
</evidence>
<evidence type="ECO:0000256" key="4">
    <source>
        <dbReference type="PROSITE-ProRule" id="PRU00339"/>
    </source>
</evidence>
<name>F4PM95_CACFS</name>
<dbReference type="Gene3D" id="1.25.40.10">
    <property type="entry name" value="Tetratricopeptide repeat domain"/>
    <property type="match status" value="1"/>
</dbReference>
<dbReference type="InterPro" id="IPR001179">
    <property type="entry name" value="PPIase_FKBP_dom"/>
</dbReference>
<dbReference type="SMART" id="SM00028">
    <property type="entry name" value="TPR"/>
    <property type="match status" value="3"/>
</dbReference>
<dbReference type="EMBL" id="GL883008">
    <property type="protein sequence ID" value="EGG23595.1"/>
    <property type="molecule type" value="Genomic_DNA"/>
</dbReference>
<dbReference type="SUPFAM" id="SSF54534">
    <property type="entry name" value="FKBP-like"/>
    <property type="match status" value="1"/>
</dbReference>
<organism evidence="6 7">
    <name type="scientific">Cavenderia fasciculata</name>
    <name type="common">Slime mold</name>
    <name type="synonym">Dictyostelium fasciculatum</name>
    <dbReference type="NCBI Taxonomy" id="261658"/>
    <lineage>
        <taxon>Eukaryota</taxon>
        <taxon>Amoebozoa</taxon>
        <taxon>Evosea</taxon>
        <taxon>Eumycetozoa</taxon>
        <taxon>Dictyostelia</taxon>
        <taxon>Acytosteliales</taxon>
        <taxon>Cavenderiaceae</taxon>
        <taxon>Cavenderia</taxon>
    </lineage>
</organism>
<dbReference type="InterPro" id="IPR019734">
    <property type="entry name" value="TPR_rpt"/>
</dbReference>
<dbReference type="PROSITE" id="PS50059">
    <property type="entry name" value="FKBP_PPIASE"/>
    <property type="match status" value="1"/>
</dbReference>
<keyword evidence="3" id="KW-0413">Isomerase</keyword>
<dbReference type="AlphaFoldDB" id="F4PM95"/>
<dbReference type="RefSeq" id="XP_004361446.1">
    <property type="nucleotide sequence ID" value="XM_004361389.1"/>
</dbReference>
<dbReference type="STRING" id="1054147.F4PM95"/>
<feature type="repeat" description="TPR" evidence="4">
    <location>
        <begin position="226"/>
        <end position="259"/>
    </location>
</feature>
<dbReference type="SUPFAM" id="SSF48452">
    <property type="entry name" value="TPR-like"/>
    <property type="match status" value="1"/>
</dbReference>
<sequence>MTSPQKKLGIHLDNDGCLIKRVLKDGSGDQVPSNAIVSILYEAYLSNGHLFDSNVQLKGTPFTFQLGTHASIDAVELAVKSMRVGEEAEIVSTQRYAFGKHGLPPFIPPNTSVIYKIQLISFKLDTLHDYNSFQGLISKSLKEKDRGNNYFNQQKFKLAMKYYIKGIWILGDPNYTLILNEDQTKIQRDALIVLYLNLATCNIKLMDGKRALTNCEKILELGGSSAKFYFRMSQAYSLNRQFESAKRCIVQAIRLEPSDSKLRDELDKIKVLLGE</sequence>
<keyword evidence="3" id="KW-0697">Rotamase</keyword>
<dbReference type="GO" id="GO:0003755">
    <property type="term" value="F:peptidyl-prolyl cis-trans isomerase activity"/>
    <property type="evidence" value="ECO:0007669"/>
    <property type="project" value="UniProtKB-KW"/>
</dbReference>
<evidence type="ECO:0000313" key="6">
    <source>
        <dbReference type="EMBL" id="EGG23595.1"/>
    </source>
</evidence>
<gene>
    <name evidence="6" type="ORF">DFA_05729</name>
</gene>
<comment type="catalytic activity">
    <reaction evidence="3">
        <text>[protein]-peptidylproline (omega=180) = [protein]-peptidylproline (omega=0)</text>
        <dbReference type="Rhea" id="RHEA:16237"/>
        <dbReference type="Rhea" id="RHEA-COMP:10747"/>
        <dbReference type="Rhea" id="RHEA-COMP:10748"/>
        <dbReference type="ChEBI" id="CHEBI:83833"/>
        <dbReference type="ChEBI" id="CHEBI:83834"/>
        <dbReference type="EC" id="5.2.1.8"/>
    </reaction>
</comment>
<keyword evidence="7" id="KW-1185">Reference proteome</keyword>
<dbReference type="EC" id="5.2.1.8" evidence="3"/>
<feature type="domain" description="PPIase FKBP-type" evidence="5">
    <location>
        <begin position="34"/>
        <end position="123"/>
    </location>
</feature>
<dbReference type="InterPro" id="IPR011990">
    <property type="entry name" value="TPR-like_helical_dom_sf"/>
</dbReference>
<dbReference type="OMA" id="ICVASMK"/>
<reference evidence="7" key="1">
    <citation type="journal article" date="2011" name="Genome Res.">
        <title>Phylogeny-wide analysis of social amoeba genomes highlights ancient origins for complex intercellular communication.</title>
        <authorList>
            <person name="Heidel A.J."/>
            <person name="Lawal H.M."/>
            <person name="Felder M."/>
            <person name="Schilde C."/>
            <person name="Helps N.R."/>
            <person name="Tunggal B."/>
            <person name="Rivero F."/>
            <person name="John U."/>
            <person name="Schleicher M."/>
            <person name="Eichinger L."/>
            <person name="Platzer M."/>
            <person name="Noegel A.A."/>
            <person name="Schaap P."/>
            <person name="Gloeckner G."/>
        </authorList>
    </citation>
    <scope>NUCLEOTIDE SEQUENCE [LARGE SCALE GENOMIC DNA]</scope>
    <source>
        <strain evidence="7">SH3</strain>
    </source>
</reference>
<dbReference type="PROSITE" id="PS50005">
    <property type="entry name" value="TPR"/>
    <property type="match status" value="1"/>
</dbReference>
<dbReference type="GeneID" id="14875672"/>
<dbReference type="PANTHER" id="PTHR46674">
    <property type="entry name" value="INACTIVE PEPTIDYL-PROLYL CIS-TRANS ISOMERASE FKBP6"/>
    <property type="match status" value="1"/>
</dbReference>
<evidence type="ECO:0000256" key="3">
    <source>
        <dbReference type="PROSITE-ProRule" id="PRU00277"/>
    </source>
</evidence>
<dbReference type="Gene3D" id="3.10.50.40">
    <property type="match status" value="1"/>
</dbReference>
<accession>F4PM95</accession>
<protein>
    <recommendedName>
        <fullName evidence="3">peptidylprolyl isomerase</fullName>
        <ecNumber evidence="3">5.2.1.8</ecNumber>
    </recommendedName>
</protein>